<comment type="caution">
    <text evidence="7">The sequence shown here is derived from an EMBL/GenBank/DDBJ whole genome shotgun (WGS) entry which is preliminary data.</text>
</comment>
<dbReference type="AlphaFoldDB" id="A0A9P9EVS3"/>
<dbReference type="PANTHER" id="PTHR11530">
    <property type="entry name" value="D-AMINO ACID OXIDASE"/>
    <property type="match status" value="1"/>
</dbReference>
<name>A0A9P9EVS3_9HYPO</name>
<sequence length="175" mass="19366">NDVLVNASGLGAQTLQDVREQNLKSWRLQWAVAKNDTCGRLFIRRSPNGYYSTAFSRLDGTVYCGGVLTEDSREAVISEDDRATICRRAHENQPDVFPSPDPQDWPILYDHVGVCPTMDNDVTGVRCAREKIGSQHVIHAYGQNAGGYVYSFGLGRGVVNLVNEVILEIPNGLRL</sequence>
<evidence type="ECO:0000259" key="6">
    <source>
        <dbReference type="Pfam" id="PF01266"/>
    </source>
</evidence>
<keyword evidence="3" id="KW-0285">Flavoprotein</keyword>
<protein>
    <recommendedName>
        <fullName evidence="6">FAD dependent oxidoreductase domain-containing protein</fullName>
    </recommendedName>
</protein>
<reference evidence="7" key="1">
    <citation type="journal article" date="2021" name="Nat. Commun.">
        <title>Genetic determinants of endophytism in the Arabidopsis root mycobiome.</title>
        <authorList>
            <person name="Mesny F."/>
            <person name="Miyauchi S."/>
            <person name="Thiergart T."/>
            <person name="Pickel B."/>
            <person name="Atanasova L."/>
            <person name="Karlsson M."/>
            <person name="Huettel B."/>
            <person name="Barry K.W."/>
            <person name="Haridas S."/>
            <person name="Chen C."/>
            <person name="Bauer D."/>
            <person name="Andreopoulos W."/>
            <person name="Pangilinan J."/>
            <person name="LaButti K."/>
            <person name="Riley R."/>
            <person name="Lipzen A."/>
            <person name="Clum A."/>
            <person name="Drula E."/>
            <person name="Henrissat B."/>
            <person name="Kohler A."/>
            <person name="Grigoriev I.V."/>
            <person name="Martin F.M."/>
            <person name="Hacquard S."/>
        </authorList>
    </citation>
    <scope>NUCLEOTIDE SEQUENCE</scope>
    <source>
        <strain evidence="7">MPI-CAGE-AT-0021</strain>
    </source>
</reference>
<feature type="non-terminal residue" evidence="7">
    <location>
        <position position="175"/>
    </location>
</feature>
<evidence type="ECO:0000313" key="8">
    <source>
        <dbReference type="Proteomes" id="UP000717696"/>
    </source>
</evidence>
<dbReference type="GO" id="GO:0005737">
    <property type="term" value="C:cytoplasm"/>
    <property type="evidence" value="ECO:0007669"/>
    <property type="project" value="TreeGrafter"/>
</dbReference>
<gene>
    <name evidence="7" type="ORF">B0J13DRAFT_398835</name>
</gene>
<organism evidence="7 8">
    <name type="scientific">Dactylonectria estremocensis</name>
    <dbReference type="NCBI Taxonomy" id="1079267"/>
    <lineage>
        <taxon>Eukaryota</taxon>
        <taxon>Fungi</taxon>
        <taxon>Dikarya</taxon>
        <taxon>Ascomycota</taxon>
        <taxon>Pezizomycotina</taxon>
        <taxon>Sordariomycetes</taxon>
        <taxon>Hypocreomycetidae</taxon>
        <taxon>Hypocreales</taxon>
        <taxon>Nectriaceae</taxon>
        <taxon>Dactylonectria</taxon>
    </lineage>
</organism>
<dbReference type="Proteomes" id="UP000717696">
    <property type="component" value="Unassembled WGS sequence"/>
</dbReference>
<evidence type="ECO:0000313" key="7">
    <source>
        <dbReference type="EMBL" id="KAH7145513.1"/>
    </source>
</evidence>
<dbReference type="OrthoDB" id="2015447at2759"/>
<evidence type="ECO:0000256" key="5">
    <source>
        <dbReference type="ARBA" id="ARBA00023002"/>
    </source>
</evidence>
<dbReference type="InterPro" id="IPR023209">
    <property type="entry name" value="DAO"/>
</dbReference>
<dbReference type="InterPro" id="IPR006076">
    <property type="entry name" value="FAD-dep_OxRdtase"/>
</dbReference>
<evidence type="ECO:0000256" key="4">
    <source>
        <dbReference type="ARBA" id="ARBA00022827"/>
    </source>
</evidence>
<comment type="similarity">
    <text evidence="2">Belongs to the DAMOX/DASOX family.</text>
</comment>
<dbReference type="Gene3D" id="3.30.9.10">
    <property type="entry name" value="D-Amino Acid Oxidase, subunit A, domain 2"/>
    <property type="match status" value="1"/>
</dbReference>
<evidence type="ECO:0000256" key="3">
    <source>
        <dbReference type="ARBA" id="ARBA00022630"/>
    </source>
</evidence>
<keyword evidence="8" id="KW-1185">Reference proteome</keyword>
<accession>A0A9P9EVS3</accession>
<dbReference type="PANTHER" id="PTHR11530:SF11">
    <property type="entry name" value="D-ASPARTATE OXIDASE"/>
    <property type="match status" value="1"/>
</dbReference>
<dbReference type="EMBL" id="JAGMUU010000009">
    <property type="protein sequence ID" value="KAH7145513.1"/>
    <property type="molecule type" value="Genomic_DNA"/>
</dbReference>
<keyword evidence="5" id="KW-0560">Oxidoreductase</keyword>
<dbReference type="GO" id="GO:0019478">
    <property type="term" value="P:D-amino acid catabolic process"/>
    <property type="evidence" value="ECO:0007669"/>
    <property type="project" value="TreeGrafter"/>
</dbReference>
<evidence type="ECO:0000256" key="2">
    <source>
        <dbReference type="ARBA" id="ARBA00006730"/>
    </source>
</evidence>
<dbReference type="GO" id="GO:0071949">
    <property type="term" value="F:FAD binding"/>
    <property type="evidence" value="ECO:0007669"/>
    <property type="project" value="InterPro"/>
</dbReference>
<feature type="non-terminal residue" evidence="7">
    <location>
        <position position="1"/>
    </location>
</feature>
<dbReference type="GO" id="GO:0003884">
    <property type="term" value="F:D-amino-acid oxidase activity"/>
    <property type="evidence" value="ECO:0007669"/>
    <property type="project" value="InterPro"/>
</dbReference>
<evidence type="ECO:0000256" key="1">
    <source>
        <dbReference type="ARBA" id="ARBA00001974"/>
    </source>
</evidence>
<proteinExistence type="inferred from homology"/>
<keyword evidence="4" id="KW-0274">FAD</keyword>
<feature type="domain" description="FAD dependent oxidoreductase" evidence="6">
    <location>
        <begin position="2"/>
        <end position="159"/>
    </location>
</feature>
<comment type="cofactor">
    <cofactor evidence="1">
        <name>FAD</name>
        <dbReference type="ChEBI" id="CHEBI:57692"/>
    </cofactor>
</comment>
<dbReference type="Pfam" id="PF01266">
    <property type="entry name" value="DAO"/>
    <property type="match status" value="1"/>
</dbReference>
<dbReference type="SUPFAM" id="SSF54373">
    <property type="entry name" value="FAD-linked reductases, C-terminal domain"/>
    <property type="match status" value="1"/>
</dbReference>